<dbReference type="AlphaFoldDB" id="A0A6A1UZ07"/>
<dbReference type="PANTHER" id="PTHR31286:SF180">
    <property type="entry name" value="OS10G0362600 PROTEIN"/>
    <property type="match status" value="1"/>
</dbReference>
<protein>
    <recommendedName>
        <fullName evidence="1">DUF4283 domain-containing protein</fullName>
    </recommendedName>
</protein>
<name>A0A6A1UZ07_9ROSI</name>
<proteinExistence type="predicted"/>
<evidence type="ECO:0000313" key="3">
    <source>
        <dbReference type="Proteomes" id="UP000516437"/>
    </source>
</evidence>
<dbReference type="PANTHER" id="PTHR31286">
    <property type="entry name" value="GLYCINE-RICH CELL WALL STRUCTURAL PROTEIN 1.8-LIKE"/>
    <property type="match status" value="1"/>
</dbReference>
<organism evidence="2 3">
    <name type="scientific">Morella rubra</name>
    <name type="common">Chinese bayberry</name>
    <dbReference type="NCBI Taxonomy" id="262757"/>
    <lineage>
        <taxon>Eukaryota</taxon>
        <taxon>Viridiplantae</taxon>
        <taxon>Streptophyta</taxon>
        <taxon>Embryophyta</taxon>
        <taxon>Tracheophyta</taxon>
        <taxon>Spermatophyta</taxon>
        <taxon>Magnoliopsida</taxon>
        <taxon>eudicotyledons</taxon>
        <taxon>Gunneridae</taxon>
        <taxon>Pentapetalae</taxon>
        <taxon>rosids</taxon>
        <taxon>fabids</taxon>
        <taxon>Fagales</taxon>
        <taxon>Myricaceae</taxon>
        <taxon>Morella</taxon>
    </lineage>
</organism>
<dbReference type="Pfam" id="PF14111">
    <property type="entry name" value="DUF4283"/>
    <property type="match status" value="1"/>
</dbReference>
<sequence length="100" mass="12048">MSKKVYPFHIIQPIIRTGWRFLEEIKTKDAGQNHFLFTFMSVADKDCVLLHDSWNFKGSYMILKEWDPKKTIDEVELSMVEFWVQIHGLPWRLWMNGMLE</sequence>
<keyword evidence="3" id="KW-1185">Reference proteome</keyword>
<dbReference type="InterPro" id="IPR040256">
    <property type="entry name" value="At4g02000-like"/>
</dbReference>
<feature type="domain" description="DUF4283" evidence="1">
    <location>
        <begin position="5"/>
        <end position="71"/>
    </location>
</feature>
<gene>
    <name evidence="2" type="ORF">CJ030_MR7G017765</name>
</gene>
<evidence type="ECO:0000259" key="1">
    <source>
        <dbReference type="Pfam" id="PF14111"/>
    </source>
</evidence>
<dbReference type="Proteomes" id="UP000516437">
    <property type="component" value="Chromosome 7"/>
</dbReference>
<accession>A0A6A1UZ07</accession>
<dbReference type="OrthoDB" id="1705899at2759"/>
<dbReference type="InterPro" id="IPR025558">
    <property type="entry name" value="DUF4283"/>
</dbReference>
<comment type="caution">
    <text evidence="2">The sequence shown here is derived from an EMBL/GenBank/DDBJ whole genome shotgun (WGS) entry which is preliminary data.</text>
</comment>
<dbReference type="EMBL" id="RXIC02000025">
    <property type="protein sequence ID" value="KAB1205593.1"/>
    <property type="molecule type" value="Genomic_DNA"/>
</dbReference>
<reference evidence="2 3" key="1">
    <citation type="journal article" date="2019" name="Plant Biotechnol. J.">
        <title>The red bayberry genome and genetic basis of sex determination.</title>
        <authorList>
            <person name="Jia H.M."/>
            <person name="Jia H.J."/>
            <person name="Cai Q.L."/>
            <person name="Wang Y."/>
            <person name="Zhao H.B."/>
            <person name="Yang W.F."/>
            <person name="Wang G.Y."/>
            <person name="Li Y.H."/>
            <person name="Zhan D.L."/>
            <person name="Shen Y.T."/>
            <person name="Niu Q.F."/>
            <person name="Chang L."/>
            <person name="Qiu J."/>
            <person name="Zhao L."/>
            <person name="Xie H.B."/>
            <person name="Fu W.Y."/>
            <person name="Jin J."/>
            <person name="Li X.W."/>
            <person name="Jiao Y."/>
            <person name="Zhou C.C."/>
            <person name="Tu T."/>
            <person name="Chai C.Y."/>
            <person name="Gao J.L."/>
            <person name="Fan L.J."/>
            <person name="van de Weg E."/>
            <person name="Wang J.Y."/>
            <person name="Gao Z.S."/>
        </authorList>
    </citation>
    <scope>NUCLEOTIDE SEQUENCE [LARGE SCALE GENOMIC DNA]</scope>
    <source>
        <tissue evidence="2">Leaves</tissue>
    </source>
</reference>
<evidence type="ECO:0000313" key="2">
    <source>
        <dbReference type="EMBL" id="KAB1205593.1"/>
    </source>
</evidence>